<evidence type="ECO:0000256" key="1">
    <source>
        <dbReference type="SAM" id="MobiDB-lite"/>
    </source>
</evidence>
<evidence type="ECO:0000313" key="2">
    <source>
        <dbReference type="EMBL" id="KAJ1090840.1"/>
    </source>
</evidence>
<accession>A0AAV7LGZ2</accession>
<proteinExistence type="predicted"/>
<evidence type="ECO:0000313" key="3">
    <source>
        <dbReference type="Proteomes" id="UP001066276"/>
    </source>
</evidence>
<organism evidence="2 3">
    <name type="scientific">Pleurodeles waltl</name>
    <name type="common">Iberian ribbed newt</name>
    <dbReference type="NCBI Taxonomy" id="8319"/>
    <lineage>
        <taxon>Eukaryota</taxon>
        <taxon>Metazoa</taxon>
        <taxon>Chordata</taxon>
        <taxon>Craniata</taxon>
        <taxon>Vertebrata</taxon>
        <taxon>Euteleostomi</taxon>
        <taxon>Amphibia</taxon>
        <taxon>Batrachia</taxon>
        <taxon>Caudata</taxon>
        <taxon>Salamandroidea</taxon>
        <taxon>Salamandridae</taxon>
        <taxon>Pleurodelinae</taxon>
        <taxon>Pleurodeles</taxon>
    </lineage>
</organism>
<dbReference type="EMBL" id="JANPWB010000015">
    <property type="protein sequence ID" value="KAJ1090840.1"/>
    <property type="molecule type" value="Genomic_DNA"/>
</dbReference>
<feature type="region of interest" description="Disordered" evidence="1">
    <location>
        <begin position="1"/>
        <end position="41"/>
    </location>
</feature>
<dbReference type="Proteomes" id="UP001066276">
    <property type="component" value="Chromosome 11"/>
</dbReference>
<name>A0AAV7LGZ2_PLEWA</name>
<keyword evidence="3" id="KW-1185">Reference proteome</keyword>
<comment type="caution">
    <text evidence="2">The sequence shown here is derived from an EMBL/GenBank/DDBJ whole genome shotgun (WGS) entry which is preliminary data.</text>
</comment>
<sequence length="110" mass="11288">MGAHGTRANSPGGAQRAREDPHGAVCFPSRPKTGTGGGETGEVESRAACVASSPGSYWLCGGVTGMGRVLYLALCGAPTLPEMIMWTTGAWTPLWLTLHCVERARGGGTA</sequence>
<protein>
    <submittedName>
        <fullName evidence="2">Uncharacterized protein</fullName>
    </submittedName>
</protein>
<gene>
    <name evidence="2" type="ORF">NDU88_003968</name>
</gene>
<dbReference type="AlphaFoldDB" id="A0AAV7LGZ2"/>
<reference evidence="2" key="1">
    <citation type="journal article" date="2022" name="bioRxiv">
        <title>Sequencing and chromosome-scale assembly of the giantPleurodeles waltlgenome.</title>
        <authorList>
            <person name="Brown T."/>
            <person name="Elewa A."/>
            <person name="Iarovenko S."/>
            <person name="Subramanian E."/>
            <person name="Araus A.J."/>
            <person name="Petzold A."/>
            <person name="Susuki M."/>
            <person name="Suzuki K.-i.T."/>
            <person name="Hayashi T."/>
            <person name="Toyoda A."/>
            <person name="Oliveira C."/>
            <person name="Osipova E."/>
            <person name="Leigh N.D."/>
            <person name="Simon A."/>
            <person name="Yun M.H."/>
        </authorList>
    </citation>
    <scope>NUCLEOTIDE SEQUENCE</scope>
    <source>
        <strain evidence="2">20211129_DDA</strain>
        <tissue evidence="2">Liver</tissue>
    </source>
</reference>